<feature type="compositionally biased region" description="Polar residues" evidence="1">
    <location>
        <begin position="173"/>
        <end position="208"/>
    </location>
</feature>
<evidence type="ECO:0000256" key="1">
    <source>
        <dbReference type="SAM" id="MobiDB-lite"/>
    </source>
</evidence>
<comment type="caution">
    <text evidence="3">The sequence shown here is derived from an EMBL/GenBank/DDBJ whole genome shotgun (WGS) entry which is preliminary data.</text>
</comment>
<feature type="signal peptide" evidence="2">
    <location>
        <begin position="1"/>
        <end position="15"/>
    </location>
</feature>
<evidence type="ECO:0000313" key="4">
    <source>
        <dbReference type="Proteomes" id="UP000664169"/>
    </source>
</evidence>
<reference evidence="3" key="1">
    <citation type="submission" date="2021-03" db="EMBL/GenBank/DDBJ databases">
        <authorList>
            <person name="Tagirdzhanova G."/>
        </authorList>
    </citation>
    <scope>NUCLEOTIDE SEQUENCE</scope>
</reference>
<accession>A0A8H3FPX9</accession>
<evidence type="ECO:0000313" key="3">
    <source>
        <dbReference type="EMBL" id="CAF9925086.1"/>
    </source>
</evidence>
<keyword evidence="2" id="KW-0732">Signal</keyword>
<name>A0A8H3FPX9_9LECA</name>
<feature type="compositionally biased region" description="Polar residues" evidence="1">
    <location>
        <begin position="124"/>
        <end position="134"/>
    </location>
</feature>
<feature type="chain" id="PRO_5034575658" evidence="2">
    <location>
        <begin position="16"/>
        <end position="293"/>
    </location>
</feature>
<feature type="region of interest" description="Disordered" evidence="1">
    <location>
        <begin position="74"/>
        <end position="293"/>
    </location>
</feature>
<protein>
    <submittedName>
        <fullName evidence="3">Uncharacterized protein</fullName>
    </submittedName>
</protein>
<organism evidence="3 4">
    <name type="scientific">Gomphillus americanus</name>
    <dbReference type="NCBI Taxonomy" id="1940652"/>
    <lineage>
        <taxon>Eukaryota</taxon>
        <taxon>Fungi</taxon>
        <taxon>Dikarya</taxon>
        <taxon>Ascomycota</taxon>
        <taxon>Pezizomycotina</taxon>
        <taxon>Lecanoromycetes</taxon>
        <taxon>OSLEUM clade</taxon>
        <taxon>Ostropomycetidae</taxon>
        <taxon>Ostropales</taxon>
        <taxon>Graphidaceae</taxon>
        <taxon>Gomphilloideae</taxon>
        <taxon>Gomphillus</taxon>
    </lineage>
</organism>
<keyword evidence="4" id="KW-1185">Reference proteome</keyword>
<sequence>MKLLLFFSIFPLAFCIPKVDNRDTKPGSPSVTAGRQDFTLQLARRASVGTAAQHLHNEAYTASAQRRERSRILQRRGACMGKPDCMSPRPRGNTGNRALQPNTAPERTTRSTGTQTATPPGSPKENTPRNTAEVTSAEHRVSAELRTAGSGSLGSRRSNSPTPESRDKLAPLSRTTTGTKDSMSNQSTPGNSRPGSAQSRRQSATSGKSHADSMGMLEGEQGTQNPLGPDTRRPSSAGSALPRLQSWIQPYERPKSADSIASKNTVHGAEQSYSSRRTTQTSDGSGVARWWMK</sequence>
<dbReference type="Proteomes" id="UP000664169">
    <property type="component" value="Unassembled WGS sequence"/>
</dbReference>
<gene>
    <name evidence="3" type="ORF">GOMPHAMPRED_003811</name>
</gene>
<feature type="compositionally biased region" description="Low complexity" evidence="1">
    <location>
        <begin position="271"/>
        <end position="282"/>
    </location>
</feature>
<evidence type="ECO:0000256" key="2">
    <source>
        <dbReference type="SAM" id="SignalP"/>
    </source>
</evidence>
<dbReference type="AlphaFoldDB" id="A0A8H3FPX9"/>
<feature type="compositionally biased region" description="Polar residues" evidence="1">
    <location>
        <begin position="93"/>
        <end position="106"/>
    </location>
</feature>
<dbReference type="EMBL" id="CAJPDQ010000022">
    <property type="protein sequence ID" value="CAF9925086.1"/>
    <property type="molecule type" value="Genomic_DNA"/>
</dbReference>
<feature type="compositionally biased region" description="Low complexity" evidence="1">
    <location>
        <begin position="146"/>
        <end position="160"/>
    </location>
</feature>
<proteinExistence type="predicted"/>